<dbReference type="EMBL" id="NSKD01000012">
    <property type="protein sequence ID" value="PAU76434.1"/>
    <property type="molecule type" value="Genomic_DNA"/>
</dbReference>
<evidence type="ECO:0000259" key="2">
    <source>
        <dbReference type="PROSITE" id="PS50206"/>
    </source>
</evidence>
<dbReference type="PANTHER" id="PTHR43031:SF18">
    <property type="entry name" value="RHODANESE-RELATED SULFURTRANSFERASES"/>
    <property type="match status" value="1"/>
</dbReference>
<dbReference type="SMART" id="SM00450">
    <property type="entry name" value="RHOD"/>
    <property type="match status" value="1"/>
</dbReference>
<evidence type="ECO:0000313" key="4">
    <source>
        <dbReference type="Proteomes" id="UP000218896"/>
    </source>
</evidence>
<dbReference type="Pfam" id="PF00581">
    <property type="entry name" value="Rhodanese"/>
    <property type="match status" value="1"/>
</dbReference>
<proteinExistence type="predicted"/>
<keyword evidence="1" id="KW-0472">Membrane</keyword>
<dbReference type="PROSITE" id="PS50206">
    <property type="entry name" value="RHODANESE_3"/>
    <property type="match status" value="1"/>
</dbReference>
<evidence type="ECO:0000313" key="3">
    <source>
        <dbReference type="EMBL" id="PAU76434.1"/>
    </source>
</evidence>
<dbReference type="PANTHER" id="PTHR43031">
    <property type="entry name" value="FAD-DEPENDENT OXIDOREDUCTASE"/>
    <property type="match status" value="1"/>
</dbReference>
<keyword evidence="1" id="KW-1133">Transmembrane helix</keyword>
<protein>
    <submittedName>
        <fullName evidence="3">Sulfurtransferase</fullName>
    </submittedName>
</protein>
<name>A0A2A2EVD6_9GAMM</name>
<accession>A0A2A2EVD6</accession>
<dbReference type="Proteomes" id="UP000218896">
    <property type="component" value="Unassembled WGS sequence"/>
</dbReference>
<reference evidence="3 4" key="1">
    <citation type="submission" date="2017-08" db="EMBL/GenBank/DDBJ databases">
        <title>Halovibrio sewagensis sp. nov., isolated from wastewater of high salinity.</title>
        <authorList>
            <person name="Dong X."/>
            <person name="Zhang G."/>
        </authorList>
    </citation>
    <scope>NUCLEOTIDE SEQUENCE [LARGE SCALE GENOMIC DNA]</scope>
    <source>
        <strain evidence="3 4">YL5-2</strain>
    </source>
</reference>
<dbReference type="InterPro" id="IPR001763">
    <property type="entry name" value="Rhodanese-like_dom"/>
</dbReference>
<dbReference type="InterPro" id="IPR036873">
    <property type="entry name" value="Rhodanese-like_dom_sf"/>
</dbReference>
<feature type="domain" description="Rhodanese" evidence="2">
    <location>
        <begin position="47"/>
        <end position="137"/>
    </location>
</feature>
<feature type="transmembrane region" description="Helical" evidence="1">
    <location>
        <begin position="12"/>
        <end position="28"/>
    </location>
</feature>
<dbReference type="GO" id="GO:0016740">
    <property type="term" value="F:transferase activity"/>
    <property type="evidence" value="ECO:0007669"/>
    <property type="project" value="UniProtKB-KW"/>
</dbReference>
<sequence>MQQLFEFVVNHWMLVSAFFVLLLALFWVESSRAGRKVAPQEAVLMLNRDEAVVVDVREKKEFSEGHIRGAEHIPMAKLKESGNQLRKHQDKLIILVDKAGQHSGMAVKEVPNREELQLARLTGGMMEWRNANLPVTTK</sequence>
<comment type="caution">
    <text evidence="3">The sequence shown here is derived from an EMBL/GenBank/DDBJ whole genome shotgun (WGS) entry which is preliminary data.</text>
</comment>
<dbReference type="OrthoDB" id="9808735at2"/>
<dbReference type="SUPFAM" id="SSF52821">
    <property type="entry name" value="Rhodanese/Cell cycle control phosphatase"/>
    <property type="match status" value="1"/>
</dbReference>
<dbReference type="InterPro" id="IPR050229">
    <property type="entry name" value="GlpE_sulfurtransferase"/>
</dbReference>
<evidence type="ECO:0000256" key="1">
    <source>
        <dbReference type="SAM" id="Phobius"/>
    </source>
</evidence>
<keyword evidence="4" id="KW-1185">Reference proteome</keyword>
<keyword evidence="3" id="KW-0808">Transferase</keyword>
<dbReference type="Gene3D" id="3.40.250.10">
    <property type="entry name" value="Rhodanese-like domain"/>
    <property type="match status" value="1"/>
</dbReference>
<dbReference type="AlphaFoldDB" id="A0A2A2EVD6"/>
<dbReference type="CDD" id="cd00158">
    <property type="entry name" value="RHOD"/>
    <property type="match status" value="1"/>
</dbReference>
<organism evidence="3 4">
    <name type="scientific">Halovibrio salipaludis</name>
    <dbReference type="NCBI Taxonomy" id="2032626"/>
    <lineage>
        <taxon>Bacteria</taxon>
        <taxon>Pseudomonadati</taxon>
        <taxon>Pseudomonadota</taxon>
        <taxon>Gammaproteobacteria</taxon>
        <taxon>Oceanospirillales</taxon>
        <taxon>Halomonadaceae</taxon>
        <taxon>Halovibrio</taxon>
    </lineage>
</organism>
<keyword evidence="1" id="KW-0812">Transmembrane</keyword>
<gene>
    <name evidence="3" type="ORF">CK501_15760</name>
</gene>